<evidence type="ECO:0000313" key="7">
    <source>
        <dbReference type="EMBL" id="MBJ6362926.1"/>
    </source>
</evidence>
<dbReference type="AlphaFoldDB" id="A0A934J166"/>
<evidence type="ECO:0000256" key="1">
    <source>
        <dbReference type="ARBA" id="ARBA00009369"/>
    </source>
</evidence>
<accession>A0A934J166</accession>
<protein>
    <recommendedName>
        <fullName evidence="2 5">Cell shape-determining protein MreC</fullName>
    </recommendedName>
    <alternativeName>
        <fullName evidence="4 5">Cell shape protein MreC</fullName>
    </alternativeName>
</protein>
<dbReference type="Gene3D" id="2.40.10.340">
    <property type="entry name" value="Rod shape-determining protein MreC, domain 1"/>
    <property type="match status" value="1"/>
</dbReference>
<reference evidence="7" key="1">
    <citation type="submission" date="2020-12" db="EMBL/GenBank/DDBJ databases">
        <authorList>
            <person name="Huq M.A."/>
        </authorList>
    </citation>
    <scope>NUCLEOTIDE SEQUENCE</scope>
    <source>
        <strain evidence="7">MAHUQ-46</strain>
    </source>
</reference>
<dbReference type="Gene3D" id="2.40.10.350">
    <property type="entry name" value="Rod shape-determining protein MreC, domain 2"/>
    <property type="match status" value="1"/>
</dbReference>
<feature type="domain" description="Rod shape-determining protein MreC beta-barrel core" evidence="6">
    <location>
        <begin position="122"/>
        <end position="277"/>
    </location>
</feature>
<keyword evidence="8" id="KW-1185">Reference proteome</keyword>
<evidence type="ECO:0000259" key="6">
    <source>
        <dbReference type="Pfam" id="PF04085"/>
    </source>
</evidence>
<name>A0A934J166_9BACL</name>
<sequence>MRNKRLFLMLIGLILFVAIMGFSLSDRKNLSWPEKFINDSVALLQSWLYKPAGYMAGLFEDIRTMRHLYEENEQLRTTVARYARDRSTYNYLKEDNDYYKSVLQFTEAQKNQNNYEYLIAQVIAANPDAYNKTFKINRGSKNGIQKDMAVITIDGLVGLVSEVSPITSTVMPITELNAQSSFGSKKISATVSGKDSFGIVESYNSETGQLMMSKIAEDDPLQEGDMVITSGLGSVFPRGIEIGKVKSKQVGDFGLTYTAYIEPSAKLDKLREVLVVKVPDPEAEGQKE</sequence>
<dbReference type="NCBIfam" id="TIGR00219">
    <property type="entry name" value="mreC"/>
    <property type="match status" value="1"/>
</dbReference>
<evidence type="ECO:0000256" key="5">
    <source>
        <dbReference type="PIRNR" id="PIRNR038471"/>
    </source>
</evidence>
<comment type="caution">
    <text evidence="7">The sequence shown here is derived from an EMBL/GenBank/DDBJ whole genome shotgun (WGS) entry which is preliminary data.</text>
</comment>
<dbReference type="PIRSF" id="PIRSF038471">
    <property type="entry name" value="MreC"/>
    <property type="match status" value="1"/>
</dbReference>
<dbReference type="InterPro" id="IPR007221">
    <property type="entry name" value="MreC"/>
</dbReference>
<dbReference type="PANTHER" id="PTHR34138:SF1">
    <property type="entry name" value="CELL SHAPE-DETERMINING PROTEIN MREC"/>
    <property type="match status" value="1"/>
</dbReference>
<comment type="similarity">
    <text evidence="1 5">Belongs to the MreC family.</text>
</comment>
<dbReference type="Proteomes" id="UP000640274">
    <property type="component" value="Unassembled WGS sequence"/>
</dbReference>
<keyword evidence="3 5" id="KW-0133">Cell shape</keyword>
<dbReference type="InterPro" id="IPR042177">
    <property type="entry name" value="Cell/Rod_1"/>
</dbReference>
<dbReference type="Pfam" id="PF04085">
    <property type="entry name" value="MreC"/>
    <property type="match status" value="1"/>
</dbReference>
<dbReference type="RefSeq" id="WP_199020524.1">
    <property type="nucleotide sequence ID" value="NZ_JAELUP010000103.1"/>
</dbReference>
<dbReference type="PANTHER" id="PTHR34138">
    <property type="entry name" value="CELL SHAPE-DETERMINING PROTEIN MREC"/>
    <property type="match status" value="1"/>
</dbReference>
<gene>
    <name evidence="7" type="primary">mreC</name>
    <name evidence="7" type="ORF">JFN88_17130</name>
</gene>
<proteinExistence type="inferred from homology"/>
<dbReference type="GO" id="GO:0008360">
    <property type="term" value="P:regulation of cell shape"/>
    <property type="evidence" value="ECO:0007669"/>
    <property type="project" value="UniProtKB-KW"/>
</dbReference>
<dbReference type="InterPro" id="IPR055342">
    <property type="entry name" value="MreC_beta-barrel_core"/>
</dbReference>
<evidence type="ECO:0000256" key="2">
    <source>
        <dbReference type="ARBA" id="ARBA00013855"/>
    </source>
</evidence>
<evidence type="ECO:0000256" key="3">
    <source>
        <dbReference type="ARBA" id="ARBA00022960"/>
    </source>
</evidence>
<dbReference type="GO" id="GO:0005886">
    <property type="term" value="C:plasma membrane"/>
    <property type="evidence" value="ECO:0007669"/>
    <property type="project" value="TreeGrafter"/>
</dbReference>
<dbReference type="InterPro" id="IPR042175">
    <property type="entry name" value="Cell/Rod_MreC_2"/>
</dbReference>
<dbReference type="EMBL" id="JAELUP010000103">
    <property type="protein sequence ID" value="MBJ6362926.1"/>
    <property type="molecule type" value="Genomic_DNA"/>
</dbReference>
<evidence type="ECO:0000256" key="4">
    <source>
        <dbReference type="ARBA" id="ARBA00032089"/>
    </source>
</evidence>
<comment type="function">
    <text evidence="5">Involved in formation and maintenance of cell shape.</text>
</comment>
<evidence type="ECO:0000313" key="8">
    <source>
        <dbReference type="Proteomes" id="UP000640274"/>
    </source>
</evidence>
<organism evidence="7 8">
    <name type="scientific">Paenibacillus roseus</name>
    <dbReference type="NCBI Taxonomy" id="2798579"/>
    <lineage>
        <taxon>Bacteria</taxon>
        <taxon>Bacillati</taxon>
        <taxon>Bacillota</taxon>
        <taxon>Bacilli</taxon>
        <taxon>Bacillales</taxon>
        <taxon>Paenibacillaceae</taxon>
        <taxon>Paenibacillus</taxon>
    </lineage>
</organism>